<dbReference type="Pfam" id="PF01757">
    <property type="entry name" value="Acyl_transf_3"/>
    <property type="match status" value="1"/>
</dbReference>
<evidence type="ECO:0000256" key="2">
    <source>
        <dbReference type="ARBA" id="ARBA00007400"/>
    </source>
</evidence>
<evidence type="ECO:0000256" key="3">
    <source>
        <dbReference type="ARBA" id="ARBA00022475"/>
    </source>
</evidence>
<dbReference type="GO" id="GO:0009246">
    <property type="term" value="P:enterobacterial common antigen biosynthetic process"/>
    <property type="evidence" value="ECO:0007669"/>
    <property type="project" value="TreeGrafter"/>
</dbReference>
<feature type="transmembrane region" description="Helical" evidence="7">
    <location>
        <begin position="236"/>
        <end position="257"/>
    </location>
</feature>
<keyword evidence="9" id="KW-0012">Acyltransferase</keyword>
<protein>
    <submittedName>
        <fullName evidence="9">Acyltransferase</fullName>
    </submittedName>
</protein>
<comment type="subcellular location">
    <subcellularLocation>
        <location evidence="1">Cell membrane</location>
        <topology evidence="1">Multi-pass membrane protein</topology>
    </subcellularLocation>
</comment>
<name>A0A9D5P0T4_XYLRU</name>
<dbReference type="EMBL" id="SUYC01000007">
    <property type="protein sequence ID" value="MBE6270816.1"/>
    <property type="molecule type" value="Genomic_DNA"/>
</dbReference>
<keyword evidence="9" id="KW-0808">Transferase</keyword>
<dbReference type="GO" id="GO:0005886">
    <property type="term" value="C:plasma membrane"/>
    <property type="evidence" value="ECO:0007669"/>
    <property type="project" value="UniProtKB-SubCell"/>
</dbReference>
<accession>A0A9D5P0T4</accession>
<keyword evidence="3" id="KW-1003">Cell membrane</keyword>
<dbReference type="PANTHER" id="PTHR40074:SF2">
    <property type="entry name" value="O-ACETYLTRANSFERASE WECH"/>
    <property type="match status" value="1"/>
</dbReference>
<dbReference type="GO" id="GO:0016413">
    <property type="term" value="F:O-acetyltransferase activity"/>
    <property type="evidence" value="ECO:0007669"/>
    <property type="project" value="TreeGrafter"/>
</dbReference>
<keyword evidence="6 7" id="KW-0472">Membrane</keyword>
<evidence type="ECO:0000256" key="7">
    <source>
        <dbReference type="SAM" id="Phobius"/>
    </source>
</evidence>
<dbReference type="AlphaFoldDB" id="A0A9D5P0T4"/>
<feature type="transmembrane region" description="Helical" evidence="7">
    <location>
        <begin position="263"/>
        <end position="283"/>
    </location>
</feature>
<evidence type="ECO:0000256" key="6">
    <source>
        <dbReference type="ARBA" id="ARBA00023136"/>
    </source>
</evidence>
<evidence type="ECO:0000256" key="4">
    <source>
        <dbReference type="ARBA" id="ARBA00022692"/>
    </source>
</evidence>
<feature type="transmembrane region" description="Helical" evidence="7">
    <location>
        <begin position="104"/>
        <end position="122"/>
    </location>
</feature>
<feature type="transmembrane region" description="Helical" evidence="7">
    <location>
        <begin position="205"/>
        <end position="224"/>
    </location>
</feature>
<evidence type="ECO:0000259" key="8">
    <source>
        <dbReference type="Pfam" id="PF01757"/>
    </source>
</evidence>
<evidence type="ECO:0000313" key="10">
    <source>
        <dbReference type="Proteomes" id="UP000806522"/>
    </source>
</evidence>
<feature type="transmembrane region" description="Helical" evidence="7">
    <location>
        <begin position="155"/>
        <end position="174"/>
    </location>
</feature>
<dbReference type="InterPro" id="IPR002656">
    <property type="entry name" value="Acyl_transf_3_dom"/>
</dbReference>
<dbReference type="PANTHER" id="PTHR40074">
    <property type="entry name" value="O-ACETYLTRANSFERASE WECH"/>
    <property type="match status" value="1"/>
</dbReference>
<evidence type="ECO:0000313" key="9">
    <source>
        <dbReference type="EMBL" id="MBE6270816.1"/>
    </source>
</evidence>
<dbReference type="Proteomes" id="UP000806522">
    <property type="component" value="Unassembled WGS sequence"/>
</dbReference>
<comment type="similarity">
    <text evidence="2">Belongs to the acyltransferase 3 family.</text>
</comment>
<evidence type="ECO:0000256" key="5">
    <source>
        <dbReference type="ARBA" id="ARBA00022989"/>
    </source>
</evidence>
<feature type="transmembrane region" description="Helical" evidence="7">
    <location>
        <begin position="58"/>
        <end position="83"/>
    </location>
</feature>
<reference evidence="9" key="1">
    <citation type="submission" date="2019-04" db="EMBL/GenBank/DDBJ databases">
        <title>Evolution of Biomass-Degrading Anaerobic Consortia Revealed by Metagenomics.</title>
        <authorList>
            <person name="Peng X."/>
        </authorList>
    </citation>
    <scope>NUCLEOTIDE SEQUENCE</scope>
    <source>
        <strain evidence="9">SIG140</strain>
    </source>
</reference>
<keyword evidence="5 7" id="KW-1133">Transmembrane helix</keyword>
<organism evidence="9 10">
    <name type="scientific">Xylanibacter ruminicola</name>
    <name type="common">Prevotella ruminicola</name>
    <dbReference type="NCBI Taxonomy" id="839"/>
    <lineage>
        <taxon>Bacteria</taxon>
        <taxon>Pseudomonadati</taxon>
        <taxon>Bacteroidota</taxon>
        <taxon>Bacteroidia</taxon>
        <taxon>Bacteroidales</taxon>
        <taxon>Prevotellaceae</taxon>
        <taxon>Xylanibacter</taxon>
    </lineage>
</organism>
<gene>
    <name evidence="9" type="ORF">E7101_07680</name>
</gene>
<evidence type="ECO:0000256" key="1">
    <source>
        <dbReference type="ARBA" id="ARBA00004651"/>
    </source>
</evidence>
<feature type="transmembrane region" description="Helical" evidence="7">
    <location>
        <begin position="324"/>
        <end position="348"/>
    </location>
</feature>
<feature type="domain" description="Acyltransferase 3" evidence="8">
    <location>
        <begin position="26"/>
        <end position="345"/>
    </location>
</feature>
<comment type="caution">
    <text evidence="9">The sequence shown here is derived from an EMBL/GenBank/DDBJ whole genome shotgun (WGS) entry which is preliminary data.</text>
</comment>
<keyword evidence="4 7" id="KW-0812">Transmembrane</keyword>
<feature type="transmembrane region" description="Helical" evidence="7">
    <location>
        <begin position="181"/>
        <end position="199"/>
    </location>
</feature>
<sequence length="363" mass="42503">MKEINDSLFIPKTHITSNANCLPAIITWLRFPLIFLIIMLHCYSVQRMEGEHELYFKAVYPFTLWLGETGVPCFFFISGYLFFLSKKSYFGKLHSRFHTLFIPYILWNLLILLLYLFAYILGYPQDINGNSMVDYSFIDYLRLFWDRGSYDDGNFVPLLCPLWYIRNLIIMSIISPLLYYIIRYVREVFLIFVTFWWMTTPNNAFIPQTVLFFSLGAYFSILDMNPLELIDRKKGVVLSLFVIFAIGDILSHVYIGTPANLQIHRISLIFNIPALLLLGDWCVRHEYTSKWLPNAAFIVFCVHYPIVVVLRKFCVAHFSDASDIIHIILYIACVVISTLLSLSIYQILNRYFPKVKNILSGNR</sequence>
<feature type="transmembrane region" description="Helical" evidence="7">
    <location>
        <begin position="21"/>
        <end position="46"/>
    </location>
</feature>
<proteinExistence type="inferred from homology"/>
<feature type="transmembrane region" description="Helical" evidence="7">
    <location>
        <begin position="295"/>
        <end position="318"/>
    </location>
</feature>